<evidence type="ECO:0000313" key="11">
    <source>
        <dbReference type="Proteomes" id="UP000186922"/>
    </source>
</evidence>
<feature type="transmembrane region" description="Helical" evidence="8">
    <location>
        <begin position="169"/>
        <end position="188"/>
    </location>
</feature>
<keyword evidence="11" id="KW-1185">Reference proteome</keyword>
<keyword evidence="5 8" id="KW-0472">Membrane</keyword>
<evidence type="ECO:0000256" key="3">
    <source>
        <dbReference type="ARBA" id="ARBA00022989"/>
    </source>
</evidence>
<dbReference type="PROSITE" id="PS50262">
    <property type="entry name" value="G_PROTEIN_RECEP_F1_2"/>
    <property type="match status" value="1"/>
</dbReference>
<keyword evidence="7" id="KW-0807">Transducer</keyword>
<keyword evidence="3 8" id="KW-1133">Transmembrane helix</keyword>
<name>A0A1D1V5B6_RAMVA</name>
<feature type="transmembrane region" description="Helical" evidence="8">
    <location>
        <begin position="248"/>
        <end position="268"/>
    </location>
</feature>
<reference evidence="10 11" key="1">
    <citation type="journal article" date="2016" name="Nat. Commun.">
        <title>Extremotolerant tardigrade genome and improved radiotolerance of human cultured cells by tardigrade-unique protein.</title>
        <authorList>
            <person name="Hashimoto T."/>
            <person name="Horikawa D.D."/>
            <person name="Saito Y."/>
            <person name="Kuwahara H."/>
            <person name="Kozuka-Hata H."/>
            <person name="Shin-I T."/>
            <person name="Minakuchi Y."/>
            <person name="Ohishi K."/>
            <person name="Motoyama A."/>
            <person name="Aizu T."/>
            <person name="Enomoto A."/>
            <person name="Kondo K."/>
            <person name="Tanaka S."/>
            <person name="Hara Y."/>
            <person name="Koshikawa S."/>
            <person name="Sagara H."/>
            <person name="Miura T."/>
            <person name="Yokobori S."/>
            <person name="Miyagawa K."/>
            <person name="Suzuki Y."/>
            <person name="Kubo T."/>
            <person name="Oyama M."/>
            <person name="Kohara Y."/>
            <person name="Fujiyama A."/>
            <person name="Arakawa K."/>
            <person name="Katayama T."/>
            <person name="Toyoda A."/>
            <person name="Kunieda T."/>
        </authorList>
    </citation>
    <scope>NUCLEOTIDE SEQUENCE [LARGE SCALE GENOMIC DNA]</scope>
    <source>
        <strain evidence="10 11">YOKOZUNA-1</strain>
    </source>
</reference>
<dbReference type="AlphaFoldDB" id="A0A1D1V5B6"/>
<dbReference type="PANTHER" id="PTHR24235">
    <property type="entry name" value="NEUROPEPTIDE Y RECEPTOR"/>
    <property type="match status" value="1"/>
</dbReference>
<feature type="transmembrane region" description="Helical" evidence="8">
    <location>
        <begin position="135"/>
        <end position="157"/>
    </location>
</feature>
<evidence type="ECO:0000256" key="7">
    <source>
        <dbReference type="ARBA" id="ARBA00023224"/>
    </source>
</evidence>
<evidence type="ECO:0000256" key="4">
    <source>
        <dbReference type="ARBA" id="ARBA00023040"/>
    </source>
</evidence>
<dbReference type="GO" id="GO:0004930">
    <property type="term" value="F:G protein-coupled receptor activity"/>
    <property type="evidence" value="ECO:0007669"/>
    <property type="project" value="UniProtKB-KW"/>
</dbReference>
<dbReference type="Pfam" id="PF00001">
    <property type="entry name" value="7tm_1"/>
    <property type="match status" value="1"/>
</dbReference>
<evidence type="ECO:0000256" key="6">
    <source>
        <dbReference type="ARBA" id="ARBA00023170"/>
    </source>
</evidence>
<dbReference type="Proteomes" id="UP000186922">
    <property type="component" value="Unassembled WGS sequence"/>
</dbReference>
<dbReference type="SUPFAM" id="SSF81321">
    <property type="entry name" value="Family A G protein-coupled receptor-like"/>
    <property type="match status" value="1"/>
</dbReference>
<evidence type="ECO:0000256" key="1">
    <source>
        <dbReference type="ARBA" id="ARBA00004141"/>
    </source>
</evidence>
<keyword evidence="2 8" id="KW-0812">Transmembrane</keyword>
<feature type="domain" description="G-protein coupled receptors family 1 profile" evidence="9">
    <location>
        <begin position="148"/>
        <end position="306"/>
    </location>
</feature>
<dbReference type="InterPro" id="IPR000276">
    <property type="entry name" value="GPCR_Rhodpsn"/>
</dbReference>
<protein>
    <recommendedName>
        <fullName evidence="9">G-protein coupled receptors family 1 profile domain-containing protein</fullName>
    </recommendedName>
</protein>
<comment type="subcellular location">
    <subcellularLocation>
        <location evidence="1">Membrane</location>
        <topology evidence="1">Multi-pass membrane protein</topology>
    </subcellularLocation>
</comment>
<dbReference type="STRING" id="947166.A0A1D1V5B6"/>
<organism evidence="10 11">
    <name type="scientific">Ramazzottius varieornatus</name>
    <name type="common">Water bear</name>
    <name type="synonym">Tardigrade</name>
    <dbReference type="NCBI Taxonomy" id="947166"/>
    <lineage>
        <taxon>Eukaryota</taxon>
        <taxon>Metazoa</taxon>
        <taxon>Ecdysozoa</taxon>
        <taxon>Tardigrada</taxon>
        <taxon>Eutardigrada</taxon>
        <taxon>Parachela</taxon>
        <taxon>Hypsibioidea</taxon>
        <taxon>Ramazzottiidae</taxon>
        <taxon>Ramazzottius</taxon>
    </lineage>
</organism>
<evidence type="ECO:0000256" key="2">
    <source>
        <dbReference type="ARBA" id="ARBA00022692"/>
    </source>
</evidence>
<keyword evidence="4" id="KW-0297">G-protein coupled receptor</keyword>
<proteinExistence type="predicted"/>
<dbReference type="Gene3D" id="1.20.1070.10">
    <property type="entry name" value="Rhodopsin 7-helix transmembrane proteins"/>
    <property type="match status" value="1"/>
</dbReference>
<dbReference type="InterPro" id="IPR017452">
    <property type="entry name" value="GPCR_Rhodpsn_7TM"/>
</dbReference>
<evidence type="ECO:0000259" key="9">
    <source>
        <dbReference type="PROSITE" id="PS50262"/>
    </source>
</evidence>
<dbReference type="GO" id="GO:0016020">
    <property type="term" value="C:membrane"/>
    <property type="evidence" value="ECO:0007669"/>
    <property type="project" value="UniProtKB-SubCell"/>
</dbReference>
<evidence type="ECO:0000256" key="8">
    <source>
        <dbReference type="SAM" id="Phobius"/>
    </source>
</evidence>
<dbReference type="PRINTS" id="PR00237">
    <property type="entry name" value="GPCRRHODOPSN"/>
</dbReference>
<dbReference type="OrthoDB" id="5952899at2759"/>
<accession>A0A1D1V5B6</accession>
<dbReference type="EMBL" id="BDGG01000002">
    <property type="protein sequence ID" value="GAU93963.1"/>
    <property type="molecule type" value="Genomic_DNA"/>
</dbReference>
<gene>
    <name evidence="10" type="primary">RvY_05813</name>
    <name evidence="10" type="synonym">RvY_05813.2</name>
    <name evidence="10" type="ORF">RvY_05813-2</name>
</gene>
<keyword evidence="6" id="KW-0675">Receptor</keyword>
<sequence length="306" mass="34206">MNDKPYRRFLYVDLQPLGLHLINRRFSPFGNTSTSSFVITFIIPAEITWLKKMTESSAADLLQQMKDFMQNAGSHEQEGPAPNSNRSSVRNFADLLKLLPSDNQSKTSFHGAESVDFSEWPYPIRLQSTAMGVVLGAYTLIIVASLMGNLLVLFVIGKMRRMHRSVTNIFLLNVAVSDILITVLNIPFNLVRVLSEEWPFGSLMCSVIPFIQVAAVYSASWTMVCIAVDRLIVTVYPLRPRMPIHTGIALVILVWTFSILGALPYALIHQTVTAISFTTSIRLVRFRPQTHLKDPFKVAGSLGFTG</sequence>
<evidence type="ECO:0000256" key="5">
    <source>
        <dbReference type="ARBA" id="ARBA00023136"/>
    </source>
</evidence>
<feature type="transmembrane region" description="Helical" evidence="8">
    <location>
        <begin position="200"/>
        <end position="228"/>
    </location>
</feature>
<dbReference type="PANTHER" id="PTHR24235:SF29">
    <property type="entry name" value="GH23382P"/>
    <property type="match status" value="1"/>
</dbReference>
<evidence type="ECO:0000313" key="10">
    <source>
        <dbReference type="EMBL" id="GAU93963.1"/>
    </source>
</evidence>
<comment type="caution">
    <text evidence="10">The sequence shown here is derived from an EMBL/GenBank/DDBJ whole genome shotgun (WGS) entry which is preliminary data.</text>
</comment>